<evidence type="ECO:0000313" key="2">
    <source>
        <dbReference type="Proteomes" id="UP000093000"/>
    </source>
</evidence>
<reference evidence="1 2" key="1">
    <citation type="submission" date="2016-03" db="EMBL/GenBank/DDBJ databases">
        <title>Choanephora cucurbitarum.</title>
        <authorList>
            <person name="Min B."/>
            <person name="Park H."/>
            <person name="Park J.-H."/>
            <person name="Shin H.-D."/>
            <person name="Choi I.-G."/>
        </authorList>
    </citation>
    <scope>NUCLEOTIDE SEQUENCE [LARGE SCALE GENOMIC DNA]</scope>
    <source>
        <strain evidence="1 2">KUS-F28377</strain>
    </source>
</reference>
<dbReference type="OrthoDB" id="2209631at2759"/>
<dbReference type="AlphaFoldDB" id="A0A1C7NQI2"/>
<comment type="caution">
    <text evidence="1">The sequence shown here is derived from an EMBL/GenBank/DDBJ whole genome shotgun (WGS) entry which is preliminary data.</text>
</comment>
<organism evidence="1 2">
    <name type="scientific">Choanephora cucurbitarum</name>
    <dbReference type="NCBI Taxonomy" id="101091"/>
    <lineage>
        <taxon>Eukaryota</taxon>
        <taxon>Fungi</taxon>
        <taxon>Fungi incertae sedis</taxon>
        <taxon>Mucoromycota</taxon>
        <taxon>Mucoromycotina</taxon>
        <taxon>Mucoromycetes</taxon>
        <taxon>Mucorales</taxon>
        <taxon>Mucorineae</taxon>
        <taxon>Choanephoraceae</taxon>
        <taxon>Choanephoroideae</taxon>
        <taxon>Choanephora</taxon>
    </lineage>
</organism>
<dbReference type="InParanoid" id="A0A1C7NQI2"/>
<sequence length="79" mass="8727">MSSGANNYYNHRFSVKTDEQVLQLLSAACIAEWVRQKPSADAIMTMDDGESIHLPVFALRRRNAVVAPLPDARVPTITA</sequence>
<accession>A0A1C7NQI2</accession>
<evidence type="ECO:0000313" key="1">
    <source>
        <dbReference type="EMBL" id="OBZ91230.1"/>
    </source>
</evidence>
<proteinExistence type="predicted"/>
<keyword evidence="2" id="KW-1185">Reference proteome</keyword>
<dbReference type="EMBL" id="LUGH01000017">
    <property type="protein sequence ID" value="OBZ91230.1"/>
    <property type="molecule type" value="Genomic_DNA"/>
</dbReference>
<name>A0A1C7NQI2_9FUNG</name>
<protein>
    <submittedName>
        <fullName evidence="1">Uncharacterized protein</fullName>
    </submittedName>
</protein>
<dbReference type="Proteomes" id="UP000093000">
    <property type="component" value="Unassembled WGS sequence"/>
</dbReference>
<gene>
    <name evidence="1" type="ORF">A0J61_00700</name>
</gene>